<feature type="region of interest" description="Disordered" evidence="1">
    <location>
        <begin position="406"/>
        <end position="432"/>
    </location>
</feature>
<feature type="region of interest" description="Disordered" evidence="1">
    <location>
        <begin position="580"/>
        <end position="615"/>
    </location>
</feature>
<feature type="domain" description="C2H2-type" evidence="2">
    <location>
        <begin position="713"/>
        <end position="737"/>
    </location>
</feature>
<feature type="region of interest" description="Disordered" evidence="1">
    <location>
        <begin position="776"/>
        <end position="852"/>
    </location>
</feature>
<feature type="compositionally biased region" description="Basic and acidic residues" evidence="1">
    <location>
        <begin position="71"/>
        <end position="82"/>
    </location>
</feature>
<feature type="compositionally biased region" description="Basic residues" evidence="1">
    <location>
        <begin position="285"/>
        <end position="297"/>
    </location>
</feature>
<feature type="domain" description="U1-type" evidence="3">
    <location>
        <begin position="482"/>
        <end position="516"/>
    </location>
</feature>
<name>A0ABR2YI95_9CHLO</name>
<sequence length="1057" mass="111350">MKSVHISNSSHICSQREPQLARLEYFAFSGTYWTVAQALKGHRVTGSLWDQDMLAEVQEELSADALPPAGPEHHSTAHDQKEAFSPSSTASTLMLKPLTPAQSGEHRPHDIKEHSEGDATKPSASRLCTAAPGTSDVEGQSSDGPTELRCRVCQTSAETEEEWREHCEGAMHQARMQGSCEVCGISATSPDLLEQHLQGRKHLRRLAEEADAAGAARQAAEYPCDMCNVVTSSKEQLAVHMDGKRHRKHILMAEVTSSSTADIGADGDELHCELCDVTAPSSTHKQIHLRGQKHQRREKQEQHLTEAEQMCNSTLGALLDEPGVDARAVHSADIQSDEASAAEPQFDSSDEPGVTRAAAAGLEAVAEEEECGIAVSRGRAAAGASGDEEVEFQGCGVPSAFADPAGFGGDAAADDDGCGGDGPEDRLGDLPRRTLTLRPSGMRVRFSQSFDDDGLGSDGEDSMRRLSSKPPLAPSGGSVSLAAQHFCPVCGIIATSQANLEDHVRGRRHARRLQYIGNMPESERTPFMQRVASGDWHLLRRKDSTGSTGSNGDAMALLRIGSITLPSSMDLRQYLEQMQEVGEEEDGLEASDAAAAAAPPRDGLTPPPAAARAEADALVQAPGTGTDGDMVNGSEALVEGASDAGDSEDSALAEAARADGSGDVSDGPKERHECVVCGITTTSAAHLEAHMRGRKHKRRVEVSGSRVQRPSSHYCKICDITTTSAQHMAMHVAGKAHLRRLTTGHLPAAAAHAVAASTAGEAAVLGDSSAGLVQVRAASSTSSRQPSPGTRSATEAAAIPAAAAAAAAAARTRDPVGRLDRSGHSASVRPGDGGQIAKQKQPPQLLQQQQQQQWAVHQQHMQAMQPGAVLHPSSPYGVQYVGYYPQQQAFYQPHVPGHQRAMQGYLPPAGWGQWVAHSAGGSTWSGGATGGYPGRDATFPAPAAAPGVAYPAMYAAAQLSPRYAYAALPPQQPVQHAASGYAGAHQQQPGHYGNGGGYMANGSAGPGPFAQPGLQAQGADYNCEVCGTTATDLETYKQHIRTKPHMRRLNNNRMGGS</sequence>
<feature type="region of interest" description="Disordered" evidence="1">
    <location>
        <begin position="65"/>
        <end position="146"/>
    </location>
</feature>
<dbReference type="SUPFAM" id="SSF57667">
    <property type="entry name" value="beta-beta-alpha zinc fingers"/>
    <property type="match status" value="6"/>
</dbReference>
<feature type="domain" description="U1-type" evidence="3">
    <location>
        <begin position="710"/>
        <end position="744"/>
    </location>
</feature>
<feature type="domain" description="C2H2-type" evidence="2">
    <location>
        <begin position="1021"/>
        <end position="1045"/>
    </location>
</feature>
<evidence type="ECO:0000259" key="3">
    <source>
        <dbReference type="SMART" id="SM00451"/>
    </source>
</evidence>
<feature type="domain" description="U1-type" evidence="3">
    <location>
        <begin position="1018"/>
        <end position="1052"/>
    </location>
</feature>
<feature type="domain" description="U1-type" evidence="3">
    <location>
        <begin position="267"/>
        <end position="301"/>
    </location>
</feature>
<feature type="compositionally biased region" description="Basic and acidic residues" evidence="1">
    <location>
        <begin position="811"/>
        <end position="823"/>
    </location>
</feature>
<feature type="region of interest" description="Disordered" evidence="1">
    <location>
        <begin position="446"/>
        <end position="477"/>
    </location>
</feature>
<feature type="compositionally biased region" description="Polar residues" evidence="1">
    <location>
        <begin position="777"/>
        <end position="792"/>
    </location>
</feature>
<dbReference type="Gene3D" id="3.30.160.60">
    <property type="entry name" value="Classic Zinc Finger"/>
    <property type="match status" value="6"/>
</dbReference>
<dbReference type="InterPro" id="IPR003604">
    <property type="entry name" value="Matrin/U1-like-C_Znf_C2H2"/>
</dbReference>
<feature type="domain" description="C2H2-type" evidence="2">
    <location>
        <begin position="485"/>
        <end position="509"/>
    </location>
</feature>
<feature type="region of interest" description="Disordered" evidence="1">
    <location>
        <begin position="640"/>
        <end position="669"/>
    </location>
</feature>
<feature type="domain" description="U1-type" evidence="3">
    <location>
        <begin position="145"/>
        <end position="179"/>
    </location>
</feature>
<feature type="domain" description="U1-type" evidence="3">
    <location>
        <begin position="219"/>
        <end position="253"/>
    </location>
</feature>
<feature type="domain" description="C2H2-type" evidence="2">
    <location>
        <begin position="148"/>
        <end position="172"/>
    </location>
</feature>
<dbReference type="Pfam" id="PF12874">
    <property type="entry name" value="zf-met"/>
    <property type="match status" value="7"/>
</dbReference>
<feature type="compositionally biased region" description="Basic and acidic residues" evidence="1">
    <location>
        <begin position="423"/>
        <end position="432"/>
    </location>
</feature>
<dbReference type="Proteomes" id="UP001491310">
    <property type="component" value="Unassembled WGS sequence"/>
</dbReference>
<feature type="compositionally biased region" description="Acidic residues" evidence="1">
    <location>
        <begin position="450"/>
        <end position="460"/>
    </location>
</feature>
<feature type="domain" description="C2H2-type" evidence="2">
    <location>
        <begin position="178"/>
        <end position="202"/>
    </location>
</feature>
<feature type="domain" description="C2H2-type" evidence="2">
    <location>
        <begin position="270"/>
        <end position="294"/>
    </location>
</feature>
<organism evidence="4 5">
    <name type="scientific">Coccomyxa subellipsoidea</name>
    <dbReference type="NCBI Taxonomy" id="248742"/>
    <lineage>
        <taxon>Eukaryota</taxon>
        <taxon>Viridiplantae</taxon>
        <taxon>Chlorophyta</taxon>
        <taxon>core chlorophytes</taxon>
        <taxon>Trebouxiophyceae</taxon>
        <taxon>Trebouxiophyceae incertae sedis</taxon>
        <taxon>Coccomyxaceae</taxon>
        <taxon>Coccomyxa</taxon>
    </lineage>
</organism>
<evidence type="ECO:0000256" key="1">
    <source>
        <dbReference type="SAM" id="MobiDB-lite"/>
    </source>
</evidence>
<evidence type="ECO:0000313" key="4">
    <source>
        <dbReference type="EMBL" id="KAK9905866.1"/>
    </source>
</evidence>
<feature type="domain" description="U1-type" evidence="3">
    <location>
        <begin position="669"/>
        <end position="703"/>
    </location>
</feature>
<feature type="region of interest" description="Disordered" evidence="1">
    <location>
        <begin position="283"/>
        <end position="304"/>
    </location>
</feature>
<feature type="compositionally biased region" description="Low complexity" evidence="1">
    <location>
        <begin position="838"/>
        <end position="852"/>
    </location>
</feature>
<evidence type="ECO:0000259" key="2">
    <source>
        <dbReference type="SMART" id="SM00355"/>
    </source>
</evidence>
<keyword evidence="5" id="KW-1185">Reference proteome</keyword>
<dbReference type="PANTHER" id="PTHR45762:SF3">
    <property type="entry name" value="ZINC-FINGER PROTEIN AT 72D, ISOFORM B"/>
    <property type="match status" value="1"/>
</dbReference>
<evidence type="ECO:0000313" key="5">
    <source>
        <dbReference type="Proteomes" id="UP001491310"/>
    </source>
</evidence>
<dbReference type="EMBL" id="JALJOT010000011">
    <property type="protein sequence ID" value="KAK9905866.1"/>
    <property type="molecule type" value="Genomic_DNA"/>
</dbReference>
<feature type="compositionally biased region" description="Basic and acidic residues" evidence="1">
    <location>
        <begin position="104"/>
        <end position="119"/>
    </location>
</feature>
<dbReference type="InterPro" id="IPR036236">
    <property type="entry name" value="Znf_C2H2_sf"/>
</dbReference>
<dbReference type="PANTHER" id="PTHR45762">
    <property type="entry name" value="ZINC FINGER RNA-BINDING PROTEIN"/>
    <property type="match status" value="1"/>
</dbReference>
<dbReference type="SMART" id="SM00451">
    <property type="entry name" value="ZnF_U1"/>
    <property type="match status" value="8"/>
</dbReference>
<feature type="domain" description="U1-type" evidence="3">
    <location>
        <begin position="180"/>
        <end position="209"/>
    </location>
</feature>
<feature type="compositionally biased region" description="Low complexity" evidence="1">
    <location>
        <begin position="793"/>
        <end position="810"/>
    </location>
</feature>
<protein>
    <recommendedName>
        <fullName evidence="6">C2H2-type domain-containing protein</fullName>
    </recommendedName>
</protein>
<evidence type="ECO:0008006" key="6">
    <source>
        <dbReference type="Google" id="ProtNLM"/>
    </source>
</evidence>
<reference evidence="4 5" key="1">
    <citation type="journal article" date="2024" name="Nat. Commun.">
        <title>Phylogenomics reveals the evolutionary origins of lichenization in chlorophyte algae.</title>
        <authorList>
            <person name="Puginier C."/>
            <person name="Libourel C."/>
            <person name="Otte J."/>
            <person name="Skaloud P."/>
            <person name="Haon M."/>
            <person name="Grisel S."/>
            <person name="Petersen M."/>
            <person name="Berrin J.G."/>
            <person name="Delaux P.M."/>
            <person name="Dal Grande F."/>
            <person name="Keller J."/>
        </authorList>
    </citation>
    <scope>NUCLEOTIDE SEQUENCE [LARGE SCALE GENOMIC DNA]</scope>
    <source>
        <strain evidence="4 5">SAG 216-7</strain>
    </source>
</reference>
<feature type="region of interest" description="Disordered" evidence="1">
    <location>
        <begin position="328"/>
        <end position="355"/>
    </location>
</feature>
<proteinExistence type="predicted"/>
<accession>A0ABR2YI95</accession>
<gene>
    <name evidence="4" type="ORF">WJX75_007831</name>
</gene>
<dbReference type="InterPro" id="IPR013087">
    <property type="entry name" value="Znf_C2H2_type"/>
</dbReference>
<dbReference type="SMART" id="SM00355">
    <property type="entry name" value="ZnF_C2H2"/>
    <property type="match status" value="8"/>
</dbReference>
<feature type="domain" description="C2H2-type" evidence="2">
    <location>
        <begin position="222"/>
        <end position="246"/>
    </location>
</feature>
<comment type="caution">
    <text evidence="4">The sequence shown here is derived from an EMBL/GenBank/DDBJ whole genome shotgun (WGS) entry which is preliminary data.</text>
</comment>
<feature type="domain" description="C2H2-type" evidence="2">
    <location>
        <begin position="672"/>
        <end position="696"/>
    </location>
</feature>